<dbReference type="EMBL" id="MIJF01000011">
    <property type="protein sequence ID" value="OEF99964.1"/>
    <property type="molecule type" value="Genomic_DNA"/>
</dbReference>
<reference evidence="5 6" key="1">
    <citation type="submission" date="2016-09" db="EMBL/GenBank/DDBJ databases">
        <title>Draft genome sequence for the type strain of Vulcanibacillus modesticaldus BR, a strictly anaerobic, moderately thermophilic, and nitrate-reducing bacterium from deep sea-hydrothermal vents of the Mid-Atlantic Ridge.</title>
        <authorList>
            <person name="Abin C.A."/>
            <person name="Hollibaugh J.T."/>
        </authorList>
    </citation>
    <scope>NUCLEOTIDE SEQUENCE [LARGE SCALE GENOMIC DNA]</scope>
    <source>
        <strain evidence="5 6">BR</strain>
    </source>
</reference>
<dbReference type="STRING" id="337097.BHF71_07145"/>
<feature type="domain" description="SHSP" evidence="3">
    <location>
        <begin position="31"/>
        <end position="144"/>
    </location>
</feature>
<dbReference type="PROSITE" id="PS01031">
    <property type="entry name" value="SHSP"/>
    <property type="match status" value="1"/>
</dbReference>
<proteinExistence type="inferred from homology"/>
<evidence type="ECO:0000256" key="2">
    <source>
        <dbReference type="RuleBase" id="RU003616"/>
    </source>
</evidence>
<evidence type="ECO:0000313" key="5">
    <source>
        <dbReference type="EMBL" id="OEF99964.1"/>
    </source>
</evidence>
<evidence type="ECO:0000256" key="1">
    <source>
        <dbReference type="PROSITE-ProRule" id="PRU00285"/>
    </source>
</evidence>
<dbReference type="SUPFAM" id="SSF49764">
    <property type="entry name" value="HSP20-like chaperones"/>
    <property type="match status" value="1"/>
</dbReference>
<sequence length="144" mass="16940">MSLIPYEPIRHLENMRKEFDKFFANNFLNDFYNRLAIPRIDMYEADNKVVVQCDLPGLENKEDVKIEVDGNLLSIKGNIKRANEIKEEHLHRKERFYGSFQRSITLPSDVDPDMIKATYKNGVLEISIPKKPSEKSRKIDIEFH</sequence>
<dbReference type="InterPro" id="IPR031107">
    <property type="entry name" value="Small_HSP"/>
</dbReference>
<dbReference type="AlphaFoldDB" id="A0A1D2YW59"/>
<name>A0A1D2YW59_9BACI</name>
<dbReference type="InterPro" id="IPR002068">
    <property type="entry name" value="A-crystallin/Hsp20_dom"/>
</dbReference>
<keyword evidence="6" id="KW-1185">Reference proteome</keyword>
<gene>
    <name evidence="5" type="ORF">BHF71_07145</name>
</gene>
<comment type="similarity">
    <text evidence="1 2">Belongs to the small heat shock protein (HSP20) family.</text>
</comment>
<organism evidence="5 6">
    <name type="scientific">Vulcanibacillus modesticaldus</name>
    <dbReference type="NCBI Taxonomy" id="337097"/>
    <lineage>
        <taxon>Bacteria</taxon>
        <taxon>Bacillati</taxon>
        <taxon>Bacillota</taxon>
        <taxon>Bacilli</taxon>
        <taxon>Bacillales</taxon>
        <taxon>Bacillaceae</taxon>
        <taxon>Vulcanibacillus</taxon>
    </lineage>
</organism>
<dbReference type="RefSeq" id="WP_069656184.1">
    <property type="nucleotide sequence ID" value="NZ_MIJF01000011.1"/>
</dbReference>
<protein>
    <submittedName>
        <fullName evidence="5">Heat-shock protein Hsp20</fullName>
    </submittedName>
</protein>
<dbReference type="PROSITE" id="PS51203">
    <property type="entry name" value="CS"/>
    <property type="match status" value="1"/>
</dbReference>
<dbReference type="CDD" id="cd06464">
    <property type="entry name" value="ACD_sHsps-like"/>
    <property type="match status" value="1"/>
</dbReference>
<evidence type="ECO:0000259" key="3">
    <source>
        <dbReference type="PROSITE" id="PS01031"/>
    </source>
</evidence>
<evidence type="ECO:0000259" key="4">
    <source>
        <dbReference type="PROSITE" id="PS51203"/>
    </source>
</evidence>
<dbReference type="OrthoDB" id="1806521at2"/>
<dbReference type="InterPro" id="IPR008978">
    <property type="entry name" value="HSP20-like_chaperone"/>
</dbReference>
<feature type="domain" description="CS" evidence="4">
    <location>
        <begin position="35"/>
        <end position="140"/>
    </location>
</feature>
<evidence type="ECO:0000313" key="6">
    <source>
        <dbReference type="Proteomes" id="UP000243739"/>
    </source>
</evidence>
<comment type="caution">
    <text evidence="5">The sequence shown here is derived from an EMBL/GenBank/DDBJ whole genome shotgun (WGS) entry which is preliminary data.</text>
</comment>
<accession>A0A1D2YW59</accession>
<dbReference type="PANTHER" id="PTHR11527">
    <property type="entry name" value="HEAT-SHOCK PROTEIN 20 FAMILY MEMBER"/>
    <property type="match status" value="1"/>
</dbReference>
<dbReference type="Gene3D" id="2.60.40.790">
    <property type="match status" value="1"/>
</dbReference>
<dbReference type="InterPro" id="IPR007052">
    <property type="entry name" value="CS_dom"/>
</dbReference>
<dbReference type="Proteomes" id="UP000243739">
    <property type="component" value="Unassembled WGS sequence"/>
</dbReference>
<dbReference type="Pfam" id="PF00011">
    <property type="entry name" value="HSP20"/>
    <property type="match status" value="1"/>
</dbReference>